<protein>
    <submittedName>
        <fullName evidence="2">Uncharacterized protein</fullName>
    </submittedName>
</protein>
<dbReference type="AlphaFoldDB" id="C3YEW1"/>
<organism>
    <name type="scientific">Branchiostoma floridae</name>
    <name type="common">Florida lancelet</name>
    <name type="synonym">Amphioxus</name>
    <dbReference type="NCBI Taxonomy" id="7739"/>
    <lineage>
        <taxon>Eukaryota</taxon>
        <taxon>Metazoa</taxon>
        <taxon>Chordata</taxon>
        <taxon>Cephalochordata</taxon>
        <taxon>Leptocardii</taxon>
        <taxon>Amphioxiformes</taxon>
        <taxon>Branchiostomatidae</taxon>
        <taxon>Branchiostoma</taxon>
    </lineage>
</organism>
<keyword evidence="1" id="KW-0732">Signal</keyword>
<sequence length="121" mass="13300">MKPTKSFGESFFLVLLFCVCIGKGELVSFQRGCRTEWQISGSEGCWEDGDQGEGCVESCEEDRCNVGTLGYGTWERKPLFQIAGSEGEAVAKNKAATGSSPPQLSSIISMVIMMMYSHYYL</sequence>
<reference evidence="2" key="1">
    <citation type="journal article" date="2008" name="Nature">
        <title>The amphioxus genome and the evolution of the chordate karyotype.</title>
        <authorList>
            <consortium name="US DOE Joint Genome Institute (JGI-PGF)"/>
            <person name="Putnam N.H."/>
            <person name="Butts T."/>
            <person name="Ferrier D.E.K."/>
            <person name="Furlong R.F."/>
            <person name="Hellsten U."/>
            <person name="Kawashima T."/>
            <person name="Robinson-Rechavi M."/>
            <person name="Shoguchi E."/>
            <person name="Terry A."/>
            <person name="Yu J.-K."/>
            <person name="Benito-Gutierrez E.L."/>
            <person name="Dubchak I."/>
            <person name="Garcia-Fernandez J."/>
            <person name="Gibson-Brown J.J."/>
            <person name="Grigoriev I.V."/>
            <person name="Horton A.C."/>
            <person name="de Jong P.J."/>
            <person name="Jurka J."/>
            <person name="Kapitonov V.V."/>
            <person name="Kohara Y."/>
            <person name="Kuroki Y."/>
            <person name="Lindquist E."/>
            <person name="Lucas S."/>
            <person name="Osoegawa K."/>
            <person name="Pennacchio L.A."/>
            <person name="Salamov A.A."/>
            <person name="Satou Y."/>
            <person name="Sauka-Spengler T."/>
            <person name="Schmutz J."/>
            <person name="Shin-I T."/>
            <person name="Toyoda A."/>
            <person name="Bronner-Fraser M."/>
            <person name="Fujiyama A."/>
            <person name="Holland L.Z."/>
            <person name="Holland P.W.H."/>
            <person name="Satoh N."/>
            <person name="Rokhsar D.S."/>
        </authorList>
    </citation>
    <scope>NUCLEOTIDE SEQUENCE [LARGE SCALE GENOMIC DNA]</scope>
    <source>
        <strain evidence="2">S238N-H82</strain>
        <tissue evidence="2">Testes</tissue>
    </source>
</reference>
<dbReference type="InParanoid" id="C3YEW1"/>
<evidence type="ECO:0000313" key="2">
    <source>
        <dbReference type="EMBL" id="EEN61205.1"/>
    </source>
</evidence>
<gene>
    <name evidence="2" type="ORF">BRAFLDRAFT_80863</name>
</gene>
<dbReference type="EMBL" id="GG666507">
    <property type="protein sequence ID" value="EEN61205.1"/>
    <property type="molecule type" value="Genomic_DNA"/>
</dbReference>
<feature type="chain" id="PRO_5002935525" evidence="1">
    <location>
        <begin position="25"/>
        <end position="121"/>
    </location>
</feature>
<feature type="signal peptide" evidence="1">
    <location>
        <begin position="1"/>
        <end position="24"/>
    </location>
</feature>
<evidence type="ECO:0000256" key="1">
    <source>
        <dbReference type="SAM" id="SignalP"/>
    </source>
</evidence>
<proteinExistence type="predicted"/>
<name>C3YEW1_BRAFL</name>
<accession>C3YEW1</accession>